<evidence type="ECO:0000313" key="2">
    <source>
        <dbReference type="EMBL" id="MCP1111578.1"/>
    </source>
</evidence>
<dbReference type="NCBIfam" id="TIGR03064">
    <property type="entry name" value="sortase_srtB"/>
    <property type="match status" value="1"/>
</dbReference>
<keyword evidence="1 2" id="KW-0378">Hydrolase</keyword>
<keyword evidence="3" id="KW-1185">Reference proteome</keyword>
<proteinExistence type="predicted"/>
<organism evidence="2 3">
    <name type="scientific">Ohessyouella blattaphilus</name>
    <dbReference type="NCBI Taxonomy" id="2949333"/>
    <lineage>
        <taxon>Bacteria</taxon>
        <taxon>Bacillati</taxon>
        <taxon>Bacillota</taxon>
        <taxon>Clostridia</taxon>
        <taxon>Lachnospirales</taxon>
        <taxon>Lachnospiraceae</taxon>
        <taxon>Ohessyouella</taxon>
    </lineage>
</organism>
<evidence type="ECO:0000313" key="3">
    <source>
        <dbReference type="Proteomes" id="UP001523565"/>
    </source>
</evidence>
<dbReference type="GO" id="GO:0016787">
    <property type="term" value="F:hydrolase activity"/>
    <property type="evidence" value="ECO:0007669"/>
    <property type="project" value="UniProtKB-KW"/>
</dbReference>
<gene>
    <name evidence="2" type="primary">srtB</name>
    <name evidence="2" type="ORF">NK118_15135</name>
</gene>
<dbReference type="CDD" id="cd05826">
    <property type="entry name" value="Sortase_B"/>
    <property type="match status" value="1"/>
</dbReference>
<evidence type="ECO:0000256" key="1">
    <source>
        <dbReference type="ARBA" id="ARBA00022801"/>
    </source>
</evidence>
<dbReference type="Gene3D" id="2.40.260.10">
    <property type="entry name" value="Sortase"/>
    <property type="match status" value="1"/>
</dbReference>
<comment type="caution">
    <text evidence="2">The sequence shown here is derived from an EMBL/GenBank/DDBJ whole genome shotgun (WGS) entry which is preliminary data.</text>
</comment>
<dbReference type="InterPro" id="IPR009835">
    <property type="entry name" value="SrtB"/>
</dbReference>
<dbReference type="EMBL" id="JAMZFV010000055">
    <property type="protein sequence ID" value="MCP1111578.1"/>
    <property type="molecule type" value="Genomic_DNA"/>
</dbReference>
<dbReference type="Proteomes" id="UP001523565">
    <property type="component" value="Unassembled WGS sequence"/>
</dbReference>
<accession>A0ABT1ELK7</accession>
<dbReference type="SUPFAM" id="SSF63817">
    <property type="entry name" value="Sortase"/>
    <property type="match status" value="1"/>
</dbReference>
<name>A0ABT1ELK7_9FIRM</name>
<dbReference type="InterPro" id="IPR005754">
    <property type="entry name" value="Sortase"/>
</dbReference>
<dbReference type="Pfam" id="PF04203">
    <property type="entry name" value="Sortase"/>
    <property type="match status" value="1"/>
</dbReference>
<reference evidence="2 3" key="1">
    <citation type="journal article" date="2022" name="Genome Biol. Evol.">
        <title>Host diet, physiology and behaviors set the stage for Lachnospiraceae cladogenesis.</title>
        <authorList>
            <person name="Vera-Ponce De Leon A."/>
            <person name="Schneider M."/>
            <person name="Jahnes B.C."/>
            <person name="Sadowski V."/>
            <person name="Camuy-Velez L.A."/>
            <person name="Duan J."/>
            <person name="Sabree Z.L."/>
        </authorList>
    </citation>
    <scope>NUCLEOTIDE SEQUENCE [LARGE SCALE GENOMIC DNA]</scope>
    <source>
        <strain evidence="2 3">PAL227</strain>
    </source>
</reference>
<dbReference type="RefSeq" id="WP_262070435.1">
    <property type="nucleotide sequence ID" value="NZ_JAMXOC010000055.1"/>
</dbReference>
<sequence length="249" mass="29383">MKWKELKFLIVLFLVLAFIFFYFASKEQMPYSQAKKEMNQLKSQYVETKQKDVKKDEVEEASTYEIDFAGLQTINQEIIAWIRIPGTSIDYPVLRSGDSEYYLYHNYQKEVDVVGSIFMDARNSPEFVNAHTIIYGHNMITTQMFSELPNYADASYLMKRRIIEVYQPGLYREYEIISAYETSVEAADYQVLFESQEEWETWLKTSFKRKEDSEKVLTLSTCTNAGGVRERFVVHAKLIREERTENRGF</sequence>
<protein>
    <submittedName>
        <fullName evidence="2">Class B sortase</fullName>
        <ecNumber evidence="2">3.4.22.71</ecNumber>
    </submittedName>
</protein>
<dbReference type="EC" id="3.4.22.71" evidence="2"/>
<dbReference type="InterPro" id="IPR023365">
    <property type="entry name" value="Sortase_dom-sf"/>
</dbReference>